<feature type="compositionally biased region" description="Gly residues" evidence="1">
    <location>
        <begin position="274"/>
        <end position="288"/>
    </location>
</feature>
<proteinExistence type="predicted"/>
<accession>A0AAN6JGP6</accession>
<organism evidence="2 3">
    <name type="scientific">Tilletia horrida</name>
    <dbReference type="NCBI Taxonomy" id="155126"/>
    <lineage>
        <taxon>Eukaryota</taxon>
        <taxon>Fungi</taxon>
        <taxon>Dikarya</taxon>
        <taxon>Basidiomycota</taxon>
        <taxon>Ustilaginomycotina</taxon>
        <taxon>Exobasidiomycetes</taxon>
        <taxon>Tilletiales</taxon>
        <taxon>Tilletiaceae</taxon>
        <taxon>Tilletia</taxon>
    </lineage>
</organism>
<gene>
    <name evidence="2" type="ORF">OC842_007652</name>
</gene>
<feature type="region of interest" description="Disordered" evidence="1">
    <location>
        <begin position="200"/>
        <end position="247"/>
    </location>
</feature>
<keyword evidence="3" id="KW-1185">Reference proteome</keyword>
<feature type="region of interest" description="Disordered" evidence="1">
    <location>
        <begin position="170"/>
        <end position="189"/>
    </location>
</feature>
<evidence type="ECO:0000256" key="1">
    <source>
        <dbReference type="SAM" id="MobiDB-lite"/>
    </source>
</evidence>
<sequence length="335" mass="36014">MTVAHAVHKVIQAIHAPLPAHVDLGPNQRKTAWSKTSSPVQVRLLTSADENWGVFEAQLRVEPAEVALMLKLEIHVERNPDVAPAAPHHTHSSVLGAPAPEVKVPRERLIEPFQVPVLVDLRSARRVQVSISAEIDNYYANISRYAFFFGADAQQSHLLWEPVPVMHERTAREHPTAGSSSSESIFESGSRKLKKGLKKVLGAPPGAGLGPRHAPDRLHLDPAPSASASASRYAHHQQAQQRLQDGPEANATTELAQSYSYILRPAREPLGNRNHGGGGDGGGGGSGGRISYGVEGGYAFGHSLGHRPAQGHAHGALVRRDSEWSEHTACESVLA</sequence>
<feature type="compositionally biased region" description="Low complexity" evidence="1">
    <location>
        <begin position="222"/>
        <end position="242"/>
    </location>
</feature>
<protein>
    <submittedName>
        <fullName evidence="2">Uncharacterized protein</fullName>
    </submittedName>
</protein>
<evidence type="ECO:0000313" key="3">
    <source>
        <dbReference type="Proteomes" id="UP001176521"/>
    </source>
</evidence>
<dbReference type="EMBL" id="JAPDMQ010001149">
    <property type="protein sequence ID" value="KAK0518855.1"/>
    <property type="molecule type" value="Genomic_DNA"/>
</dbReference>
<dbReference type="Proteomes" id="UP001176521">
    <property type="component" value="Unassembled WGS sequence"/>
</dbReference>
<reference evidence="2" key="1">
    <citation type="journal article" date="2023" name="PhytoFront">
        <title>Draft Genome Resources of Seven Strains of Tilletia horrida, Causal Agent of Kernel Smut of Rice.</title>
        <authorList>
            <person name="Khanal S."/>
            <person name="Antony Babu S."/>
            <person name="Zhou X.G."/>
        </authorList>
    </citation>
    <scope>NUCLEOTIDE SEQUENCE</scope>
    <source>
        <strain evidence="2">TX3</strain>
    </source>
</reference>
<feature type="region of interest" description="Disordered" evidence="1">
    <location>
        <begin position="267"/>
        <end position="288"/>
    </location>
</feature>
<feature type="compositionally biased region" description="Low complexity" evidence="1">
    <location>
        <begin position="178"/>
        <end position="188"/>
    </location>
</feature>
<comment type="caution">
    <text evidence="2">The sequence shown here is derived from an EMBL/GenBank/DDBJ whole genome shotgun (WGS) entry which is preliminary data.</text>
</comment>
<name>A0AAN6JGP6_9BASI</name>
<evidence type="ECO:0000313" key="2">
    <source>
        <dbReference type="EMBL" id="KAK0518855.1"/>
    </source>
</evidence>
<dbReference type="AlphaFoldDB" id="A0AAN6JGP6"/>